<dbReference type="PROSITE" id="PS00018">
    <property type="entry name" value="EF_HAND_1"/>
    <property type="match status" value="1"/>
</dbReference>
<keyword evidence="2 4" id="KW-0732">Signal</keyword>
<sequence length="363" mass="40727">MTLGLASLLVYIAICSMQTYAYGNYFTDYSIDINNSSVLSKNSDKNDPEVTPCPKASDILPCVCHFNQDHMYMDIDCSGVINDSDFARVFIQIIPFRRFRKLTIGPKVMVLSAGIFDDITFEQITEHGGTLEIVETLVLEPSINTLKEVDFSNNRLIEFPFSIMHQFEVLEVLHLQDNQYESVKDLHSPSVKDLSLGSDKMTDLPVFQANVLPALEVLSIVDSPIQNILPGSFSNLESLQQLTLTGLELFHIVSETFTEDECFTSLSLINSHIKQIDPNAIHFCPNMTVDVSNNDLILLDESTWKPLLEVYGSLDINGNPIWCDCSIAWLVQTSDFQARVIGQCNDGTDFADLTPDNFLDCRQ</sequence>
<reference evidence="5 6" key="1">
    <citation type="submission" date="2024-05" db="EMBL/GenBank/DDBJ databases">
        <authorList>
            <person name="Wallberg A."/>
        </authorList>
    </citation>
    <scope>NUCLEOTIDE SEQUENCE [LARGE SCALE GENOMIC DNA]</scope>
</reference>
<dbReference type="Pfam" id="PF13855">
    <property type="entry name" value="LRR_8"/>
    <property type="match status" value="1"/>
</dbReference>
<dbReference type="PANTHER" id="PTHR24364:SF18">
    <property type="entry name" value="LP06937P"/>
    <property type="match status" value="1"/>
</dbReference>
<feature type="chain" id="PRO_5043718817" description="Oplophorus-luciferin 2-monooxygenase non-catalytic subunit" evidence="4">
    <location>
        <begin position="24"/>
        <end position="363"/>
    </location>
</feature>
<comment type="caution">
    <text evidence="5">The sequence shown here is derived from an EMBL/GenBank/DDBJ whole genome shotgun (WGS) entry which is preliminary data.</text>
</comment>
<dbReference type="PANTHER" id="PTHR24364">
    <property type="entry name" value="LP06937P"/>
    <property type="match status" value="1"/>
</dbReference>
<dbReference type="InterPro" id="IPR032675">
    <property type="entry name" value="LRR_dom_sf"/>
</dbReference>
<evidence type="ECO:0008006" key="7">
    <source>
        <dbReference type="Google" id="ProtNLM"/>
    </source>
</evidence>
<dbReference type="InterPro" id="IPR001611">
    <property type="entry name" value="Leu-rich_rpt"/>
</dbReference>
<accession>A0AAV2QVZ7</accession>
<protein>
    <recommendedName>
        <fullName evidence="7">Oplophorus-luciferin 2-monooxygenase non-catalytic subunit</fullName>
    </recommendedName>
</protein>
<evidence type="ECO:0000313" key="6">
    <source>
        <dbReference type="Proteomes" id="UP001497623"/>
    </source>
</evidence>
<name>A0AAV2QVZ7_MEGNR</name>
<evidence type="ECO:0000256" key="1">
    <source>
        <dbReference type="ARBA" id="ARBA00022614"/>
    </source>
</evidence>
<gene>
    <name evidence="5" type="ORF">MNOR_LOCUS16548</name>
</gene>
<dbReference type="SUPFAM" id="SSF52058">
    <property type="entry name" value="L domain-like"/>
    <property type="match status" value="1"/>
</dbReference>
<dbReference type="GO" id="GO:0016020">
    <property type="term" value="C:membrane"/>
    <property type="evidence" value="ECO:0007669"/>
    <property type="project" value="TreeGrafter"/>
</dbReference>
<dbReference type="InterPro" id="IPR052286">
    <property type="entry name" value="Wnt_signaling_inhibitor"/>
</dbReference>
<evidence type="ECO:0000256" key="3">
    <source>
        <dbReference type="ARBA" id="ARBA00022737"/>
    </source>
</evidence>
<keyword evidence="6" id="KW-1185">Reference proteome</keyword>
<dbReference type="InterPro" id="IPR018247">
    <property type="entry name" value="EF_Hand_1_Ca_BS"/>
</dbReference>
<evidence type="ECO:0000256" key="4">
    <source>
        <dbReference type="SAM" id="SignalP"/>
    </source>
</evidence>
<keyword evidence="1" id="KW-0433">Leucine-rich repeat</keyword>
<dbReference type="AlphaFoldDB" id="A0AAV2QVZ7"/>
<evidence type="ECO:0000256" key="2">
    <source>
        <dbReference type="ARBA" id="ARBA00022729"/>
    </source>
</evidence>
<dbReference type="Gene3D" id="3.80.10.10">
    <property type="entry name" value="Ribonuclease Inhibitor"/>
    <property type="match status" value="1"/>
</dbReference>
<dbReference type="EMBL" id="CAXKWB010010930">
    <property type="protein sequence ID" value="CAL4099639.1"/>
    <property type="molecule type" value="Genomic_DNA"/>
</dbReference>
<evidence type="ECO:0000313" key="5">
    <source>
        <dbReference type="EMBL" id="CAL4099639.1"/>
    </source>
</evidence>
<organism evidence="5 6">
    <name type="scientific">Meganyctiphanes norvegica</name>
    <name type="common">Northern krill</name>
    <name type="synonym">Thysanopoda norvegica</name>
    <dbReference type="NCBI Taxonomy" id="48144"/>
    <lineage>
        <taxon>Eukaryota</taxon>
        <taxon>Metazoa</taxon>
        <taxon>Ecdysozoa</taxon>
        <taxon>Arthropoda</taxon>
        <taxon>Crustacea</taxon>
        <taxon>Multicrustacea</taxon>
        <taxon>Malacostraca</taxon>
        <taxon>Eumalacostraca</taxon>
        <taxon>Eucarida</taxon>
        <taxon>Euphausiacea</taxon>
        <taxon>Euphausiidae</taxon>
        <taxon>Meganyctiphanes</taxon>
    </lineage>
</organism>
<dbReference type="Proteomes" id="UP001497623">
    <property type="component" value="Unassembled WGS sequence"/>
</dbReference>
<feature type="signal peptide" evidence="4">
    <location>
        <begin position="1"/>
        <end position="23"/>
    </location>
</feature>
<proteinExistence type="predicted"/>
<keyword evidence="3" id="KW-0677">Repeat</keyword>